<reference evidence="4" key="1">
    <citation type="submission" date="2020-11" db="EMBL/GenBank/DDBJ databases">
        <authorList>
            <consortium name="DOE Joint Genome Institute"/>
            <person name="Ahrendt S."/>
            <person name="Riley R."/>
            <person name="Andreopoulos W."/>
            <person name="Labutti K."/>
            <person name="Pangilinan J."/>
            <person name="Ruiz-Duenas F.J."/>
            <person name="Barrasa J.M."/>
            <person name="Sanchez-Garcia M."/>
            <person name="Camarero S."/>
            <person name="Miyauchi S."/>
            <person name="Serrano A."/>
            <person name="Linde D."/>
            <person name="Babiker R."/>
            <person name="Drula E."/>
            <person name="Ayuso-Fernandez I."/>
            <person name="Pacheco R."/>
            <person name="Padilla G."/>
            <person name="Ferreira P."/>
            <person name="Barriuso J."/>
            <person name="Kellner H."/>
            <person name="Castanera R."/>
            <person name="Alfaro M."/>
            <person name="Ramirez L."/>
            <person name="Pisabarro A.G."/>
            <person name="Kuo A."/>
            <person name="Tritt A."/>
            <person name="Lipzen A."/>
            <person name="He G."/>
            <person name="Yan M."/>
            <person name="Ng V."/>
            <person name="Cullen D."/>
            <person name="Martin F."/>
            <person name="Rosso M.-N."/>
            <person name="Henrissat B."/>
            <person name="Hibbett D."/>
            <person name="Martinez A.T."/>
            <person name="Grigoriev I.V."/>
        </authorList>
    </citation>
    <scope>NUCLEOTIDE SEQUENCE</scope>
    <source>
        <strain evidence="4">MF-IS2</strain>
    </source>
</reference>
<dbReference type="OrthoDB" id="8954335at2759"/>
<dbReference type="SUPFAM" id="SSF52540">
    <property type="entry name" value="P-loop containing nucleoside triphosphate hydrolases"/>
    <property type="match status" value="1"/>
</dbReference>
<dbReference type="GO" id="GO:0005525">
    <property type="term" value="F:GTP binding"/>
    <property type="evidence" value="ECO:0007669"/>
    <property type="project" value="InterPro"/>
</dbReference>
<dbReference type="Pfam" id="PF01926">
    <property type="entry name" value="MMR_HSR1"/>
    <property type="match status" value="1"/>
</dbReference>
<dbReference type="InterPro" id="IPR027417">
    <property type="entry name" value="P-loop_NTPase"/>
</dbReference>
<dbReference type="AlphaFoldDB" id="A0A9P5XH72"/>
<evidence type="ECO:0000313" key="4">
    <source>
        <dbReference type="EMBL" id="KAF9450889.1"/>
    </source>
</evidence>
<evidence type="ECO:0000259" key="3">
    <source>
        <dbReference type="Pfam" id="PF01926"/>
    </source>
</evidence>
<proteinExistence type="predicted"/>
<dbReference type="Proteomes" id="UP000807342">
    <property type="component" value="Unassembled WGS sequence"/>
</dbReference>
<keyword evidence="1" id="KW-0175">Coiled coil</keyword>
<protein>
    <recommendedName>
        <fullName evidence="3">G domain-containing protein</fullName>
    </recommendedName>
</protein>
<name>A0A9P5XH72_9AGAR</name>
<evidence type="ECO:0000256" key="1">
    <source>
        <dbReference type="SAM" id="Coils"/>
    </source>
</evidence>
<evidence type="ECO:0000256" key="2">
    <source>
        <dbReference type="SAM" id="MobiDB-lite"/>
    </source>
</evidence>
<dbReference type="Gene3D" id="3.40.50.300">
    <property type="entry name" value="P-loop containing nucleotide triphosphate hydrolases"/>
    <property type="match status" value="1"/>
</dbReference>
<keyword evidence="5" id="KW-1185">Reference proteome</keyword>
<comment type="caution">
    <text evidence="4">The sequence shown here is derived from an EMBL/GenBank/DDBJ whole genome shotgun (WGS) entry which is preliminary data.</text>
</comment>
<evidence type="ECO:0000313" key="5">
    <source>
        <dbReference type="Proteomes" id="UP000807342"/>
    </source>
</evidence>
<dbReference type="EMBL" id="MU151095">
    <property type="protein sequence ID" value="KAF9450889.1"/>
    <property type="molecule type" value="Genomic_DNA"/>
</dbReference>
<feature type="coiled-coil region" evidence="1">
    <location>
        <begin position="264"/>
        <end position="317"/>
    </location>
</feature>
<sequence length="440" mass="50771">MQWKSKHSHSLSEERIGPPIPSISEHADFTKLDVHPVRRDDVGTDDFIIAIMGPTGAGKSTFISTAIGRDSGVGHSLQSFTSQVSAVRVNIMDISVVLVDTPGFDDTYLSDLDILKMISDWLRKTFERKLQLSGLLYMHRISDNRMAGTPLKNLDMFRKLCGEEGFKKVIFTTTIWPDASDTEATDTAIEREKELKQTYWRDMIKEGSSTLRFENTQRSAWCILDQLLIHQSSRQSILIQRELVEFKKHLPNTAAGRQLYGIIEKLVERQRDVLRRMREELKKTSDPSVMQALVDELNTIREERENAVREMRQLDRKLIGWLRRVFPMDRKPSKSRTQQPSIAFPFEERSRSMLKEILKDRNRVVDISHLPETQAQELEDFLTLFLHEGTPTTDSEEHGHVQTMIDGLKKPIRDNRRKSSGEIDYESVYNTLLSLSRIDV</sequence>
<organism evidence="4 5">
    <name type="scientific">Macrolepiota fuliginosa MF-IS2</name>
    <dbReference type="NCBI Taxonomy" id="1400762"/>
    <lineage>
        <taxon>Eukaryota</taxon>
        <taxon>Fungi</taxon>
        <taxon>Dikarya</taxon>
        <taxon>Basidiomycota</taxon>
        <taxon>Agaricomycotina</taxon>
        <taxon>Agaricomycetes</taxon>
        <taxon>Agaricomycetidae</taxon>
        <taxon>Agaricales</taxon>
        <taxon>Agaricineae</taxon>
        <taxon>Agaricaceae</taxon>
        <taxon>Macrolepiota</taxon>
    </lineage>
</organism>
<feature type="region of interest" description="Disordered" evidence="2">
    <location>
        <begin position="1"/>
        <end position="24"/>
    </location>
</feature>
<gene>
    <name evidence="4" type="ORF">P691DRAFT_725104</name>
</gene>
<accession>A0A9P5XH72</accession>
<dbReference type="InterPro" id="IPR006073">
    <property type="entry name" value="GTP-bd"/>
</dbReference>
<feature type="domain" description="G" evidence="3">
    <location>
        <begin position="49"/>
        <end position="137"/>
    </location>
</feature>
<dbReference type="CDD" id="cd00882">
    <property type="entry name" value="Ras_like_GTPase"/>
    <property type="match status" value="1"/>
</dbReference>